<accession>A0A2W4Z741</accession>
<feature type="region of interest" description="Disordered" evidence="2">
    <location>
        <begin position="383"/>
        <end position="411"/>
    </location>
</feature>
<dbReference type="EMBL" id="QBMP01000182">
    <property type="protein sequence ID" value="PZO50728.1"/>
    <property type="molecule type" value="Genomic_DNA"/>
</dbReference>
<organism evidence="4 5">
    <name type="scientific">Phormidesmis priestleyi</name>
    <dbReference type="NCBI Taxonomy" id="268141"/>
    <lineage>
        <taxon>Bacteria</taxon>
        <taxon>Bacillati</taxon>
        <taxon>Cyanobacteriota</taxon>
        <taxon>Cyanophyceae</taxon>
        <taxon>Leptolyngbyales</taxon>
        <taxon>Leptolyngbyaceae</taxon>
        <taxon>Phormidesmis</taxon>
    </lineage>
</organism>
<feature type="coiled-coil region" evidence="1">
    <location>
        <begin position="344"/>
        <end position="371"/>
    </location>
</feature>
<proteinExistence type="predicted"/>
<dbReference type="InterPro" id="IPR032047">
    <property type="entry name" value="ResT/TelK_cat"/>
</dbReference>
<evidence type="ECO:0000256" key="2">
    <source>
        <dbReference type="SAM" id="MobiDB-lite"/>
    </source>
</evidence>
<evidence type="ECO:0000313" key="4">
    <source>
        <dbReference type="EMBL" id="PZO50728.1"/>
    </source>
</evidence>
<dbReference type="Gene3D" id="1.10.443.30">
    <property type="entry name" value="Telomere resolvase"/>
    <property type="match status" value="1"/>
</dbReference>
<dbReference type="Proteomes" id="UP000249794">
    <property type="component" value="Unassembled WGS sequence"/>
</dbReference>
<sequence length="518" mass="58033">MALFLAKLSGAASAEEVKSVCLEEKSLFESQYRNDNTRAAHMTRYRKAIASMSAALPFPAAVIYEQETESGTVRQHLALKWMNYGSDFHAARQAPTVAKTKAQRRQRVAFDPYPVIECAIAALSSEDYREVAAAIILLTGRRPTEILKSGDFTQVNRYQVEFSGQLKSRGNTESYPIYCLCRSHLLIDAFTRFRRTANIKALQDEANTAVDSRLNATINQAVREIFGAVLSSPLGDSQLSATNLRAAYVNIAYHLFGVPAESIGSFAEDFLGHQNAGSAASYEDYYCVGADGKALEIGVLRQELEAKPKQPKAEKRTTIHVDGLLKERFEAFGSGTHKEKITQLLDAAERNRSLERQLHSSNQRLALARQHIELLKAKRVETAMAQPSQEIAPQSKPAPQSEPAHTPIPDDWREMSNADLNGSHIPGSADEKIRRSIEAVQEFNAGLDKEDQWSITPTVLQKLSGSNANRVKDYLSRHREIAEMLKQYNSDFSYHQNRYRGDPREAMRWALAYGEYEW</sequence>
<gene>
    <name evidence="4" type="ORF">DCF15_15530</name>
</gene>
<evidence type="ECO:0000313" key="5">
    <source>
        <dbReference type="Proteomes" id="UP000249794"/>
    </source>
</evidence>
<dbReference type="InterPro" id="IPR038280">
    <property type="entry name" value="ResT/TelK_cat_sf"/>
</dbReference>
<evidence type="ECO:0000256" key="1">
    <source>
        <dbReference type="SAM" id="Coils"/>
    </source>
</evidence>
<feature type="domain" description="Telomere resolvase ResT/TelK catalytic" evidence="3">
    <location>
        <begin position="107"/>
        <end position="285"/>
    </location>
</feature>
<name>A0A2W4Z741_9CYAN</name>
<evidence type="ECO:0000259" key="3">
    <source>
        <dbReference type="Pfam" id="PF16684"/>
    </source>
</evidence>
<protein>
    <recommendedName>
        <fullName evidence="3">Telomere resolvase ResT/TelK catalytic domain-containing protein</fullName>
    </recommendedName>
</protein>
<keyword evidence="1" id="KW-0175">Coiled coil</keyword>
<comment type="caution">
    <text evidence="4">The sequence shown here is derived from an EMBL/GenBank/DDBJ whole genome shotgun (WGS) entry which is preliminary data.</text>
</comment>
<reference evidence="5" key="1">
    <citation type="submission" date="2018-04" db="EMBL/GenBank/DDBJ databases">
        <authorList>
            <person name="Cornet L."/>
        </authorList>
    </citation>
    <scope>NUCLEOTIDE SEQUENCE [LARGE SCALE GENOMIC DNA]</scope>
</reference>
<dbReference type="Pfam" id="PF16684">
    <property type="entry name" value="ResT-TelK_cat"/>
    <property type="match status" value="1"/>
</dbReference>
<dbReference type="AlphaFoldDB" id="A0A2W4Z741"/>
<reference evidence="4 5" key="2">
    <citation type="submission" date="2018-06" db="EMBL/GenBank/DDBJ databases">
        <title>Metagenomic assembly of (sub)arctic Cyanobacteria and their associated microbiome from non-axenic cultures.</title>
        <authorList>
            <person name="Baurain D."/>
        </authorList>
    </citation>
    <scope>NUCLEOTIDE SEQUENCE [LARGE SCALE GENOMIC DNA]</scope>
    <source>
        <strain evidence="4">ULC027bin1</strain>
    </source>
</reference>